<dbReference type="Proteomes" id="UP000199403">
    <property type="component" value="Unassembled WGS sequence"/>
</dbReference>
<gene>
    <name evidence="1" type="ORF">SAMN05192553_106139</name>
</gene>
<dbReference type="EMBL" id="FNZH01000006">
    <property type="protein sequence ID" value="SEJ62337.1"/>
    <property type="molecule type" value="Genomic_DNA"/>
</dbReference>
<keyword evidence="2" id="KW-1185">Reference proteome</keyword>
<dbReference type="STRING" id="1416801.SAMN05192553_106139"/>
<dbReference type="AlphaFoldDB" id="A0A1H7AEM1"/>
<evidence type="ECO:0000313" key="1">
    <source>
        <dbReference type="EMBL" id="SEJ62337.1"/>
    </source>
</evidence>
<dbReference type="InterPro" id="IPR025345">
    <property type="entry name" value="DUF4249"/>
</dbReference>
<evidence type="ECO:0000313" key="2">
    <source>
        <dbReference type="Proteomes" id="UP000199403"/>
    </source>
</evidence>
<reference evidence="2" key="1">
    <citation type="submission" date="2016-10" db="EMBL/GenBank/DDBJ databases">
        <authorList>
            <person name="Varghese N."/>
            <person name="Submissions S."/>
        </authorList>
    </citation>
    <scope>NUCLEOTIDE SEQUENCE [LARGE SCALE GENOMIC DNA]</scope>
    <source>
        <strain evidence="2">IBRC-M 10761</strain>
    </source>
</reference>
<dbReference type="Pfam" id="PF14054">
    <property type="entry name" value="DUF4249"/>
    <property type="match status" value="1"/>
</dbReference>
<protein>
    <recommendedName>
        <fullName evidence="3">DUF4249 domain-containing protein</fullName>
    </recommendedName>
</protein>
<sequence length="313" mass="35376">MLYLLLCSSILLSCEDDISIAIIREEPKVVLHAYFEKEKPMTVDLVRSIPVPAQVDYDRARYHIADAEVNVFENDALLGTMTHEGAGVYVLDQIPTENRIYSISVKAEGLPEVTTNVEVLPAKPKVNDHRYTKNSPLTNSPNPSVEHTLTLENTPGQTAYYKISLDIRAIHYSNEEIQREETINWYRLASANPLLKDYTCLDNCYGDTGNRKALYFSNEAFADSPDITLQLTTDYFEDYEVSFPNETVKIEYAQTVRVSKISKSMMDYARSIYDNSNANQIFQEPVTILSNVSGGFGIFGTLSSVDLPFRFTE</sequence>
<organism evidence="1 2">
    <name type="scientific">Cyclobacterium xiamenense</name>
    <dbReference type="NCBI Taxonomy" id="1297121"/>
    <lineage>
        <taxon>Bacteria</taxon>
        <taxon>Pseudomonadati</taxon>
        <taxon>Bacteroidota</taxon>
        <taxon>Cytophagia</taxon>
        <taxon>Cytophagales</taxon>
        <taxon>Cyclobacteriaceae</taxon>
        <taxon>Cyclobacterium</taxon>
    </lineage>
</organism>
<accession>A0A1H7AEM1</accession>
<proteinExistence type="predicted"/>
<name>A0A1H7AEM1_9BACT</name>
<evidence type="ECO:0008006" key="3">
    <source>
        <dbReference type="Google" id="ProtNLM"/>
    </source>
</evidence>